<evidence type="ECO:0000256" key="8">
    <source>
        <dbReference type="ARBA" id="ARBA00022989"/>
    </source>
</evidence>
<protein>
    <recommendedName>
        <fullName evidence="10">Phosphate transport system permease protein PstA</fullName>
    </recommendedName>
</protein>
<keyword evidence="5 10" id="KW-1003">Cell membrane</keyword>
<evidence type="ECO:0000313" key="14">
    <source>
        <dbReference type="Proteomes" id="UP000659904"/>
    </source>
</evidence>
<evidence type="ECO:0000256" key="5">
    <source>
        <dbReference type="ARBA" id="ARBA00022475"/>
    </source>
</evidence>
<feature type="transmembrane region" description="Helical" evidence="10">
    <location>
        <begin position="74"/>
        <end position="95"/>
    </location>
</feature>
<accession>A0A8J3KBT0</accession>
<evidence type="ECO:0000256" key="1">
    <source>
        <dbReference type="ARBA" id="ARBA00003510"/>
    </source>
</evidence>
<dbReference type="AlphaFoldDB" id="A0A8J3KBT0"/>
<dbReference type="Pfam" id="PF00528">
    <property type="entry name" value="BPD_transp_1"/>
    <property type="match status" value="1"/>
</dbReference>
<evidence type="ECO:0000256" key="6">
    <source>
        <dbReference type="ARBA" id="ARBA00022592"/>
    </source>
</evidence>
<gene>
    <name evidence="13" type="primary">pstA</name>
    <name evidence="13" type="ORF">Cci01nite_18210</name>
</gene>
<keyword evidence="9 10" id="KW-0472">Membrane</keyword>
<dbReference type="InterPro" id="IPR035906">
    <property type="entry name" value="MetI-like_sf"/>
</dbReference>
<evidence type="ECO:0000256" key="10">
    <source>
        <dbReference type="RuleBase" id="RU363043"/>
    </source>
</evidence>
<organism evidence="13 14">
    <name type="scientific">Catellatospora citrea</name>
    <dbReference type="NCBI Taxonomy" id="53366"/>
    <lineage>
        <taxon>Bacteria</taxon>
        <taxon>Bacillati</taxon>
        <taxon>Actinomycetota</taxon>
        <taxon>Actinomycetes</taxon>
        <taxon>Micromonosporales</taxon>
        <taxon>Micromonosporaceae</taxon>
        <taxon>Catellatospora</taxon>
    </lineage>
</organism>
<keyword evidence="6" id="KW-0592">Phosphate transport</keyword>
<comment type="function">
    <text evidence="1">Part of the binding-protein-dependent transport system for phosphate; probably responsible for the translocation of the substrate across the membrane.</text>
</comment>
<feature type="transmembrane region" description="Helical" evidence="10">
    <location>
        <begin position="50"/>
        <end position="68"/>
    </location>
</feature>
<feature type="transmembrane region" description="Helical" evidence="10">
    <location>
        <begin position="107"/>
        <end position="131"/>
    </location>
</feature>
<evidence type="ECO:0000256" key="9">
    <source>
        <dbReference type="ARBA" id="ARBA00023136"/>
    </source>
</evidence>
<reference evidence="13 14" key="1">
    <citation type="submission" date="2021-01" db="EMBL/GenBank/DDBJ databases">
        <title>Whole genome shotgun sequence of Catellatospora citrea NBRC 14495.</title>
        <authorList>
            <person name="Komaki H."/>
            <person name="Tamura T."/>
        </authorList>
    </citation>
    <scope>NUCLEOTIDE SEQUENCE [LARGE SCALE GENOMIC DNA]</scope>
    <source>
        <strain evidence="13 14">NBRC 14495</strain>
    </source>
</reference>
<evidence type="ECO:0000256" key="11">
    <source>
        <dbReference type="SAM" id="MobiDB-lite"/>
    </source>
</evidence>
<dbReference type="PROSITE" id="PS50928">
    <property type="entry name" value="ABC_TM1"/>
    <property type="match status" value="1"/>
</dbReference>
<comment type="subcellular location">
    <subcellularLocation>
        <location evidence="2 10">Cell membrane</location>
        <topology evidence="2 10">Multi-pass membrane protein</topology>
    </subcellularLocation>
</comment>
<dbReference type="EMBL" id="BONH01000006">
    <property type="protein sequence ID" value="GIF96727.1"/>
    <property type="molecule type" value="Genomic_DNA"/>
</dbReference>
<dbReference type="InterPro" id="IPR000515">
    <property type="entry name" value="MetI-like"/>
</dbReference>
<evidence type="ECO:0000313" key="13">
    <source>
        <dbReference type="EMBL" id="GIF96727.1"/>
    </source>
</evidence>
<dbReference type="NCBIfam" id="TIGR00974">
    <property type="entry name" value="3a0107s02c"/>
    <property type="match status" value="1"/>
</dbReference>
<evidence type="ECO:0000259" key="12">
    <source>
        <dbReference type="PROSITE" id="PS50928"/>
    </source>
</evidence>
<dbReference type="RefSeq" id="WP_203831746.1">
    <property type="nucleotide sequence ID" value="NZ_BONH01000006.1"/>
</dbReference>
<feature type="transmembrane region" description="Helical" evidence="10">
    <location>
        <begin position="351"/>
        <end position="372"/>
    </location>
</feature>
<keyword evidence="14" id="KW-1185">Reference proteome</keyword>
<dbReference type="PANTHER" id="PTHR42922">
    <property type="entry name" value="PHOSPHATE TRANSPORT SYSTEM PERMEASE PROTEIN PSTA"/>
    <property type="match status" value="1"/>
</dbReference>
<comment type="caution">
    <text evidence="13">The sequence shown here is derived from an EMBL/GenBank/DDBJ whole genome shotgun (WGS) entry which is preliminary data.</text>
</comment>
<keyword evidence="8 10" id="KW-1133">Transmembrane helix</keyword>
<name>A0A8J3KBT0_9ACTN</name>
<dbReference type="GO" id="GO:0035435">
    <property type="term" value="P:phosphate ion transmembrane transport"/>
    <property type="evidence" value="ECO:0007669"/>
    <property type="project" value="InterPro"/>
</dbReference>
<evidence type="ECO:0000256" key="3">
    <source>
        <dbReference type="ARBA" id="ARBA00007069"/>
    </source>
</evidence>
<evidence type="ECO:0000256" key="7">
    <source>
        <dbReference type="ARBA" id="ARBA00022692"/>
    </source>
</evidence>
<evidence type="ECO:0000256" key="4">
    <source>
        <dbReference type="ARBA" id="ARBA00022448"/>
    </source>
</evidence>
<dbReference type="InterPro" id="IPR051408">
    <property type="entry name" value="Phosphate_transprt_permease"/>
</dbReference>
<evidence type="ECO:0000256" key="2">
    <source>
        <dbReference type="ARBA" id="ARBA00004651"/>
    </source>
</evidence>
<dbReference type="GO" id="GO:0005315">
    <property type="term" value="F:phosphate transmembrane transporter activity"/>
    <property type="evidence" value="ECO:0007669"/>
    <property type="project" value="InterPro"/>
</dbReference>
<dbReference type="Gene3D" id="1.10.3720.10">
    <property type="entry name" value="MetI-like"/>
    <property type="match status" value="1"/>
</dbReference>
<feature type="transmembrane region" description="Helical" evidence="10">
    <location>
        <begin position="161"/>
        <end position="191"/>
    </location>
</feature>
<feature type="region of interest" description="Disordered" evidence="11">
    <location>
        <begin position="26"/>
        <end position="45"/>
    </location>
</feature>
<keyword evidence="7 10" id="KW-0812">Transmembrane</keyword>
<proteinExistence type="inferred from homology"/>
<dbReference type="CDD" id="cd06261">
    <property type="entry name" value="TM_PBP2"/>
    <property type="match status" value="1"/>
</dbReference>
<dbReference type="PANTHER" id="PTHR42922:SF1">
    <property type="entry name" value="PHOSPHATE TRANSPORT SYSTEM PERMEASE PROTEIN PSTA"/>
    <property type="match status" value="1"/>
</dbReference>
<comment type="similarity">
    <text evidence="3 10">Belongs to the binding-protein-dependent transport system permease family. CysTW subfamily.</text>
</comment>
<dbReference type="Proteomes" id="UP000659904">
    <property type="component" value="Unassembled WGS sequence"/>
</dbReference>
<dbReference type="SUPFAM" id="SSF161098">
    <property type="entry name" value="MetI-like"/>
    <property type="match status" value="1"/>
</dbReference>
<dbReference type="InterPro" id="IPR005672">
    <property type="entry name" value="Phosphate_PstA"/>
</dbReference>
<sequence>MDLDFDRDTMAETGAPLRAADVRRDAAVPERPAEPRRDTGGGRGHDRLRAVGAGAGALSLTWLVFGWIAPFDGLIGFVTVAYVLFLALYAVLVALDEDGPAVRDRIAAAAVHSIAFLLLSTLAFIVLFTMWSGREALSHLNFYVEDMAEAGPLDPLTKGGIVHAVVGTLVQITLALSVTLPLGLATAVFLAETRGAFTRFVRTVVEAMTALPSIVAGLFVYAALILGLGVPTSGFAASMAISVMMLPIVIRASDVVLRVVPGSLREASLALGASTWRTVWHVVLPTARSGLATALILGSARGLGETSPVLITAGATTHLNADPFSGPQVSLPLATFNLIRSPQLTMVARGFGAAAVLMVVVLVLFAFGRYLGRARKGR</sequence>
<feature type="domain" description="ABC transmembrane type-1" evidence="12">
    <location>
        <begin position="165"/>
        <end position="368"/>
    </location>
</feature>
<keyword evidence="4" id="KW-0813">Transport</keyword>
<dbReference type="GO" id="GO:0005886">
    <property type="term" value="C:plasma membrane"/>
    <property type="evidence" value="ECO:0007669"/>
    <property type="project" value="UniProtKB-SubCell"/>
</dbReference>
<feature type="transmembrane region" description="Helical" evidence="10">
    <location>
        <begin position="203"/>
        <end position="229"/>
    </location>
</feature>